<organism evidence="3 4">
    <name type="scientific">Acetobacteroides hydrogenigenes</name>
    <dbReference type="NCBI Taxonomy" id="979970"/>
    <lineage>
        <taxon>Bacteria</taxon>
        <taxon>Pseudomonadati</taxon>
        <taxon>Bacteroidota</taxon>
        <taxon>Bacteroidia</taxon>
        <taxon>Bacteroidales</taxon>
        <taxon>Rikenellaceae</taxon>
        <taxon>Acetobacteroides</taxon>
    </lineage>
</organism>
<dbReference type="InterPro" id="IPR032288">
    <property type="entry name" value="Metallophos_C"/>
</dbReference>
<dbReference type="InterPro" id="IPR051918">
    <property type="entry name" value="STPP_CPPED1"/>
</dbReference>
<feature type="domain" description="Calcineurin-like phosphoesterase C-terminal" evidence="2">
    <location>
        <begin position="268"/>
        <end position="414"/>
    </location>
</feature>
<dbReference type="SUPFAM" id="SSF56300">
    <property type="entry name" value="Metallo-dependent phosphatases"/>
    <property type="match status" value="1"/>
</dbReference>
<dbReference type="Pfam" id="PF00149">
    <property type="entry name" value="Metallophos"/>
    <property type="match status" value="1"/>
</dbReference>
<sequence length="417" mass="47576">MSVHPLSKFVYISTPSGYSAPLNGENLPQFFQKIEGRNANRVNFLLDRDSRGDSVHRIVFWADPQVRKPSDMEQLRDAVSDLKDVVDENLKYAYFGIGCGDIVFDNLTLFGEYNAIAAKAGIPFYHALGNHDMDYNKRSDEGSSASFEKAYGPTYYSFNKGSIHYVVLDNVFYIGRDHLYIGYLTAQQQDWLKKDLSYLQKGSTVIIVLHIPSALDANDLAKFDSKNINASLSNKEALYSLLEPFNAHIVSGHTHTMRNVSISGNIYEHNVSSVCGSWWNGPVAQDGSPKGYLVLEANGDNLKWYYKSIGFPLSHQMRFYPIGANSEQPEYITVNVWGWDWDWKVYWYEDDVRMGEMERYSGLDPFTLEAYRQLGDKKPKWFGPLETDHLFKAKPRSSTAKVKVEVVDRFGNSYWAE</sequence>
<protein>
    <submittedName>
        <fullName evidence="3">Calcineurin-like phosphoesterase family protein</fullName>
    </submittedName>
</protein>
<dbReference type="AlphaFoldDB" id="A0A4V2RPH7"/>
<dbReference type="PANTHER" id="PTHR43143:SF1">
    <property type="entry name" value="SERINE_THREONINE-PROTEIN PHOSPHATASE CPPED1"/>
    <property type="match status" value="1"/>
</dbReference>
<feature type="domain" description="Calcineurin-like phosphoesterase" evidence="1">
    <location>
        <begin position="57"/>
        <end position="256"/>
    </location>
</feature>
<dbReference type="InterPro" id="IPR029052">
    <property type="entry name" value="Metallo-depent_PP-like"/>
</dbReference>
<accession>A0A4V2RPH7</accession>
<gene>
    <name evidence="3" type="ORF">CLV25_107119</name>
</gene>
<evidence type="ECO:0000259" key="2">
    <source>
        <dbReference type="Pfam" id="PF16370"/>
    </source>
</evidence>
<dbReference type="PANTHER" id="PTHR43143">
    <property type="entry name" value="METALLOPHOSPHOESTERASE, CALCINEURIN SUPERFAMILY"/>
    <property type="match status" value="1"/>
</dbReference>
<dbReference type="EMBL" id="SLWB01000007">
    <property type="protein sequence ID" value="TCN67660.1"/>
    <property type="molecule type" value="Genomic_DNA"/>
</dbReference>
<evidence type="ECO:0000259" key="1">
    <source>
        <dbReference type="Pfam" id="PF00149"/>
    </source>
</evidence>
<name>A0A4V2RPH7_9BACT</name>
<evidence type="ECO:0000313" key="4">
    <source>
        <dbReference type="Proteomes" id="UP000294830"/>
    </source>
</evidence>
<dbReference type="Pfam" id="PF16370">
    <property type="entry name" value="MetallophosC"/>
    <property type="match status" value="1"/>
</dbReference>
<dbReference type="InterPro" id="IPR004843">
    <property type="entry name" value="Calcineurin-like_PHP"/>
</dbReference>
<dbReference type="GO" id="GO:0016787">
    <property type="term" value="F:hydrolase activity"/>
    <property type="evidence" value="ECO:0007669"/>
    <property type="project" value="InterPro"/>
</dbReference>
<dbReference type="Proteomes" id="UP000294830">
    <property type="component" value="Unassembled WGS sequence"/>
</dbReference>
<reference evidence="3 4" key="1">
    <citation type="submission" date="2019-03" db="EMBL/GenBank/DDBJ databases">
        <title>Genomic Encyclopedia of Archaeal and Bacterial Type Strains, Phase II (KMG-II): from individual species to whole genera.</title>
        <authorList>
            <person name="Goeker M."/>
        </authorList>
    </citation>
    <scope>NUCLEOTIDE SEQUENCE [LARGE SCALE GENOMIC DNA]</scope>
    <source>
        <strain evidence="3 4">RL-C</strain>
    </source>
</reference>
<keyword evidence="4" id="KW-1185">Reference proteome</keyword>
<proteinExistence type="predicted"/>
<dbReference type="Gene3D" id="3.60.21.10">
    <property type="match status" value="1"/>
</dbReference>
<comment type="caution">
    <text evidence="3">The sequence shown here is derived from an EMBL/GenBank/DDBJ whole genome shotgun (WGS) entry which is preliminary data.</text>
</comment>
<evidence type="ECO:0000313" key="3">
    <source>
        <dbReference type="EMBL" id="TCN67660.1"/>
    </source>
</evidence>